<feature type="compositionally biased region" description="Acidic residues" evidence="3">
    <location>
        <begin position="214"/>
        <end position="231"/>
    </location>
</feature>
<dbReference type="GO" id="GO:0000724">
    <property type="term" value="P:double-strand break repair via homologous recombination"/>
    <property type="evidence" value="ECO:0007669"/>
    <property type="project" value="TreeGrafter"/>
</dbReference>
<dbReference type="OrthoDB" id="336321at2759"/>
<feature type="compositionally biased region" description="Low complexity" evidence="3">
    <location>
        <begin position="245"/>
        <end position="270"/>
    </location>
</feature>
<keyword evidence="2" id="KW-0539">Nucleus</keyword>
<accession>A0A6A5R8N0</accession>
<dbReference type="Proteomes" id="UP000800082">
    <property type="component" value="Unassembled WGS sequence"/>
</dbReference>
<gene>
    <name evidence="4" type="ORF">M421DRAFT_424700</name>
</gene>
<proteinExistence type="predicted"/>
<sequence length="447" mass="47134">MAAVHTPHTPPAPPRAGEPHLASSLLGPSPLESILDALTLDDAHMPPETLRTYVPSLDAALCATFQGGSVVALSAESSVRDLVARTLLVDALLRYPASAIAVIDTAGNFDVVGLYRMVVARLQMEPENAGMRGGASGVQEVAAKTLDRVKILRVFDFVGMREAVGELRGELEGRGARGECGALGEQEMALENAPAAEVVGEEVPSRRLERTEVADSEDEEEGLEDSDDEMLFDAPAPPTAPSVPQPASNHASSPPTPSTQQSTPSSAPAPATAPVLKMILIDNLAHVLTPLLKQDTTSANTLATTFLVTLSNLTQTHALHTILLNPCTTPRAPSPSRKAADTAALGPQQAYRLQPPPPPSVFSSNKAVPALLGLMSRYADAHVLVGMLPRRKMDARVYYADTGGRERGKRRGVEMVGVVEVVADRWGGRVGAWGAFKEGKDGGIEGL</sequence>
<comment type="subcellular location">
    <subcellularLocation>
        <location evidence="1">Nucleus</location>
    </subcellularLocation>
</comment>
<feature type="region of interest" description="Disordered" evidence="3">
    <location>
        <begin position="1"/>
        <end position="23"/>
    </location>
</feature>
<dbReference type="AlphaFoldDB" id="A0A6A5R8N0"/>
<dbReference type="EMBL" id="ML978992">
    <property type="protein sequence ID" value="KAF1924565.1"/>
    <property type="molecule type" value="Genomic_DNA"/>
</dbReference>
<dbReference type="Gene3D" id="3.40.50.300">
    <property type="entry name" value="P-loop containing nucleotide triphosphate hydrolases"/>
    <property type="match status" value="1"/>
</dbReference>
<evidence type="ECO:0000313" key="5">
    <source>
        <dbReference type="Proteomes" id="UP000800082"/>
    </source>
</evidence>
<dbReference type="PANTHER" id="PTHR46457:SF1">
    <property type="entry name" value="DNA REPAIR PROTEIN RAD51 HOMOLOG 4"/>
    <property type="match status" value="1"/>
</dbReference>
<keyword evidence="5" id="KW-1185">Reference proteome</keyword>
<evidence type="ECO:0000313" key="4">
    <source>
        <dbReference type="EMBL" id="KAF1924565.1"/>
    </source>
</evidence>
<dbReference type="GO" id="GO:0005815">
    <property type="term" value="C:microtubule organizing center"/>
    <property type="evidence" value="ECO:0007669"/>
    <property type="project" value="TreeGrafter"/>
</dbReference>
<evidence type="ECO:0000256" key="3">
    <source>
        <dbReference type="SAM" id="MobiDB-lite"/>
    </source>
</evidence>
<dbReference type="GO" id="GO:0008094">
    <property type="term" value="F:ATP-dependent activity, acting on DNA"/>
    <property type="evidence" value="ECO:0007669"/>
    <property type="project" value="TreeGrafter"/>
</dbReference>
<feature type="compositionally biased region" description="Basic and acidic residues" evidence="3">
    <location>
        <begin position="203"/>
        <end position="213"/>
    </location>
</feature>
<dbReference type="GO" id="GO:0007131">
    <property type="term" value="P:reciprocal meiotic recombination"/>
    <property type="evidence" value="ECO:0007669"/>
    <property type="project" value="TreeGrafter"/>
</dbReference>
<evidence type="ECO:0008006" key="6">
    <source>
        <dbReference type="Google" id="ProtNLM"/>
    </source>
</evidence>
<evidence type="ECO:0000256" key="1">
    <source>
        <dbReference type="ARBA" id="ARBA00004123"/>
    </source>
</evidence>
<dbReference type="GO" id="GO:0005657">
    <property type="term" value="C:replication fork"/>
    <property type="evidence" value="ECO:0007669"/>
    <property type="project" value="TreeGrafter"/>
</dbReference>
<dbReference type="PANTHER" id="PTHR46457">
    <property type="entry name" value="DNA REPAIR PROTEIN RAD51 HOMOLOG 4"/>
    <property type="match status" value="1"/>
</dbReference>
<dbReference type="InterPro" id="IPR027417">
    <property type="entry name" value="P-loop_NTPase"/>
</dbReference>
<protein>
    <recommendedName>
        <fullName evidence="6">DNA recombination and repair protein Rad51-like C-terminal domain-containing protein</fullName>
    </recommendedName>
</protein>
<dbReference type="InterPro" id="IPR051988">
    <property type="entry name" value="HRR_RAD51_Paralog"/>
</dbReference>
<dbReference type="GO" id="GO:0042148">
    <property type="term" value="P:DNA strand invasion"/>
    <property type="evidence" value="ECO:0007669"/>
    <property type="project" value="TreeGrafter"/>
</dbReference>
<dbReference type="RefSeq" id="XP_033444818.1">
    <property type="nucleotide sequence ID" value="XM_033593841.1"/>
</dbReference>
<reference evidence="4" key="1">
    <citation type="journal article" date="2020" name="Stud. Mycol.">
        <title>101 Dothideomycetes genomes: a test case for predicting lifestyles and emergence of pathogens.</title>
        <authorList>
            <person name="Haridas S."/>
            <person name="Albert R."/>
            <person name="Binder M."/>
            <person name="Bloem J."/>
            <person name="Labutti K."/>
            <person name="Salamov A."/>
            <person name="Andreopoulos B."/>
            <person name="Baker S."/>
            <person name="Barry K."/>
            <person name="Bills G."/>
            <person name="Bluhm B."/>
            <person name="Cannon C."/>
            <person name="Castanera R."/>
            <person name="Culley D."/>
            <person name="Daum C."/>
            <person name="Ezra D."/>
            <person name="Gonzalez J."/>
            <person name="Henrissat B."/>
            <person name="Kuo A."/>
            <person name="Liang C."/>
            <person name="Lipzen A."/>
            <person name="Lutzoni F."/>
            <person name="Magnuson J."/>
            <person name="Mondo S."/>
            <person name="Nolan M."/>
            <person name="Ohm R."/>
            <person name="Pangilinan J."/>
            <person name="Park H.-J."/>
            <person name="Ramirez L."/>
            <person name="Alfaro M."/>
            <person name="Sun H."/>
            <person name="Tritt A."/>
            <person name="Yoshinaga Y."/>
            <person name="Zwiers L.-H."/>
            <person name="Turgeon B."/>
            <person name="Goodwin S."/>
            <person name="Spatafora J."/>
            <person name="Crous P."/>
            <person name="Grigoriev I."/>
        </authorList>
    </citation>
    <scope>NUCLEOTIDE SEQUENCE</scope>
    <source>
        <strain evidence="4">CBS 183.55</strain>
    </source>
</reference>
<dbReference type="GO" id="GO:0000723">
    <property type="term" value="P:telomere maintenance"/>
    <property type="evidence" value="ECO:0007669"/>
    <property type="project" value="TreeGrafter"/>
</dbReference>
<evidence type="ECO:0000256" key="2">
    <source>
        <dbReference type="ARBA" id="ARBA00023242"/>
    </source>
</evidence>
<organism evidence="4 5">
    <name type="scientific">Didymella exigua CBS 183.55</name>
    <dbReference type="NCBI Taxonomy" id="1150837"/>
    <lineage>
        <taxon>Eukaryota</taxon>
        <taxon>Fungi</taxon>
        <taxon>Dikarya</taxon>
        <taxon>Ascomycota</taxon>
        <taxon>Pezizomycotina</taxon>
        <taxon>Dothideomycetes</taxon>
        <taxon>Pleosporomycetidae</taxon>
        <taxon>Pleosporales</taxon>
        <taxon>Pleosporineae</taxon>
        <taxon>Didymellaceae</taxon>
        <taxon>Didymella</taxon>
    </lineage>
</organism>
<dbReference type="GO" id="GO:0000400">
    <property type="term" value="F:four-way junction DNA binding"/>
    <property type="evidence" value="ECO:0007669"/>
    <property type="project" value="TreeGrafter"/>
</dbReference>
<feature type="region of interest" description="Disordered" evidence="3">
    <location>
        <begin position="191"/>
        <end position="270"/>
    </location>
</feature>
<dbReference type="GeneID" id="54351509"/>
<dbReference type="GO" id="GO:0033063">
    <property type="term" value="C:Rad51B-Rad51C-Rad51D-XRCC2 complex"/>
    <property type="evidence" value="ECO:0007669"/>
    <property type="project" value="TreeGrafter"/>
</dbReference>
<feature type="compositionally biased region" description="Pro residues" evidence="3">
    <location>
        <begin position="235"/>
        <end position="244"/>
    </location>
</feature>
<dbReference type="GO" id="GO:0003697">
    <property type="term" value="F:single-stranded DNA binding"/>
    <property type="evidence" value="ECO:0007669"/>
    <property type="project" value="TreeGrafter"/>
</dbReference>
<name>A0A6A5R8N0_9PLEO</name>